<dbReference type="RefSeq" id="WP_195898902.1">
    <property type="nucleotide sequence ID" value="NZ_JADOGI010000107.1"/>
</dbReference>
<dbReference type="InterPro" id="IPR018110">
    <property type="entry name" value="Mandel_Rmase/mucon_lact_enz_CS"/>
</dbReference>
<comment type="caution">
    <text evidence="5">The sequence shown here is derived from an EMBL/GenBank/DDBJ whole genome shotgun (WGS) entry which is preliminary data.</text>
</comment>
<evidence type="ECO:0000256" key="1">
    <source>
        <dbReference type="ARBA" id="ARBA00001946"/>
    </source>
</evidence>
<dbReference type="Proteomes" id="UP000605361">
    <property type="component" value="Unassembled WGS sequence"/>
</dbReference>
<dbReference type="PROSITE" id="PS00908">
    <property type="entry name" value="MR_MLE_1"/>
    <property type="match status" value="1"/>
</dbReference>
<evidence type="ECO:0000259" key="4">
    <source>
        <dbReference type="SMART" id="SM00922"/>
    </source>
</evidence>
<protein>
    <submittedName>
        <fullName evidence="5">Mandelate racemase/muconate lactonizing enzyme family protein</fullName>
    </submittedName>
</protein>
<dbReference type="PANTHER" id="PTHR13794:SF58">
    <property type="entry name" value="MITOCHONDRIAL ENOLASE SUPERFAMILY MEMBER 1"/>
    <property type="match status" value="1"/>
</dbReference>
<evidence type="ECO:0000256" key="2">
    <source>
        <dbReference type="ARBA" id="ARBA00022723"/>
    </source>
</evidence>
<dbReference type="GO" id="GO:0016836">
    <property type="term" value="F:hydro-lyase activity"/>
    <property type="evidence" value="ECO:0007669"/>
    <property type="project" value="TreeGrafter"/>
</dbReference>
<dbReference type="InterPro" id="IPR013341">
    <property type="entry name" value="Mandelate_racemase_N_dom"/>
</dbReference>
<dbReference type="Pfam" id="PF02746">
    <property type="entry name" value="MR_MLE_N"/>
    <property type="match status" value="1"/>
</dbReference>
<dbReference type="InterPro" id="IPR029065">
    <property type="entry name" value="Enolase_C-like"/>
</dbReference>
<gene>
    <name evidence="5" type="ORF">ITP53_30470</name>
</gene>
<dbReference type="PANTHER" id="PTHR13794">
    <property type="entry name" value="ENOLASE SUPERFAMILY, MANDELATE RACEMASE"/>
    <property type="match status" value="1"/>
</dbReference>
<comment type="cofactor">
    <cofactor evidence="1">
        <name>Mg(2+)</name>
        <dbReference type="ChEBI" id="CHEBI:18420"/>
    </cofactor>
</comment>
<dbReference type="InterPro" id="IPR013342">
    <property type="entry name" value="Mandelate_racemase_C"/>
</dbReference>
<dbReference type="InterPro" id="IPR029017">
    <property type="entry name" value="Enolase-like_N"/>
</dbReference>
<dbReference type="SMART" id="SM00922">
    <property type="entry name" value="MR_MLE"/>
    <property type="match status" value="1"/>
</dbReference>
<proteinExistence type="predicted"/>
<dbReference type="Pfam" id="PF13378">
    <property type="entry name" value="MR_MLE_C"/>
    <property type="match status" value="1"/>
</dbReference>
<sequence length="395" mass="42435">MKITSVDCLLISEKLEDPWVMGLGTAYKRDELIVRIRTDEGIEGLGSSYHAHTPHAVKSLIESKLAPLVVGQSPLQIQSLWEKMFFGSIHLGSAAAQAIAGIDIALWDILGKVTGQPVYRLLGGGDDSGSGPRLAAYIGCQTMGIRDDLDSLADEARGYVEEGFTAVKVRGGANVSLDLAAVAAVREAVGPDVAVMIDANARYSWPEAVRLSKGLEEFDTFWLEDPFDFTVAVHKRELGTLRNLSHTAIASGGNVFTRFDMEDLVRLGGVDYLTPDVVKSAGISECIKIASLASAANIIIATHTYNGLGQVANLHFAAAIPAHIRGHVEWDAGGNNAFRDHLVSPAVRVEDGFIHVPDAPGLGVTLSEDAMERFAYEEGPEILGVPRRRAWAPRS</sequence>
<keyword evidence="6" id="KW-1185">Reference proteome</keyword>
<dbReference type="InterPro" id="IPR036849">
    <property type="entry name" value="Enolase-like_C_sf"/>
</dbReference>
<organism evidence="5 6">
    <name type="scientific">Nonomuraea cypriaca</name>
    <dbReference type="NCBI Taxonomy" id="1187855"/>
    <lineage>
        <taxon>Bacteria</taxon>
        <taxon>Bacillati</taxon>
        <taxon>Actinomycetota</taxon>
        <taxon>Actinomycetes</taxon>
        <taxon>Streptosporangiales</taxon>
        <taxon>Streptosporangiaceae</taxon>
        <taxon>Nonomuraea</taxon>
    </lineage>
</organism>
<dbReference type="EMBL" id="JADOGI010000107">
    <property type="protein sequence ID" value="MBF8189975.1"/>
    <property type="molecule type" value="Genomic_DNA"/>
</dbReference>
<dbReference type="GO" id="GO:0000287">
    <property type="term" value="F:magnesium ion binding"/>
    <property type="evidence" value="ECO:0007669"/>
    <property type="project" value="TreeGrafter"/>
</dbReference>
<accession>A0A931AE73</accession>
<reference evidence="5" key="1">
    <citation type="submission" date="2020-11" db="EMBL/GenBank/DDBJ databases">
        <title>Whole-genome analyses of Nonomuraea sp. K274.</title>
        <authorList>
            <person name="Veyisoglu A."/>
        </authorList>
    </citation>
    <scope>NUCLEOTIDE SEQUENCE</scope>
    <source>
        <strain evidence="5">K274</strain>
    </source>
</reference>
<dbReference type="GO" id="GO:0016052">
    <property type="term" value="P:carbohydrate catabolic process"/>
    <property type="evidence" value="ECO:0007669"/>
    <property type="project" value="TreeGrafter"/>
</dbReference>
<keyword evidence="2" id="KW-0479">Metal-binding</keyword>
<dbReference type="InterPro" id="IPR046945">
    <property type="entry name" value="RHMD-like"/>
</dbReference>
<dbReference type="AlphaFoldDB" id="A0A931AE73"/>
<evidence type="ECO:0000256" key="3">
    <source>
        <dbReference type="ARBA" id="ARBA00022842"/>
    </source>
</evidence>
<dbReference type="SUPFAM" id="SSF54826">
    <property type="entry name" value="Enolase N-terminal domain-like"/>
    <property type="match status" value="1"/>
</dbReference>
<evidence type="ECO:0000313" key="5">
    <source>
        <dbReference type="EMBL" id="MBF8189975.1"/>
    </source>
</evidence>
<keyword evidence="3" id="KW-0460">Magnesium</keyword>
<dbReference type="Gene3D" id="3.30.390.10">
    <property type="entry name" value="Enolase-like, N-terminal domain"/>
    <property type="match status" value="1"/>
</dbReference>
<dbReference type="CDD" id="cd03316">
    <property type="entry name" value="MR_like"/>
    <property type="match status" value="1"/>
</dbReference>
<feature type="domain" description="Mandelate racemase/muconate lactonizing enzyme C-terminal" evidence="4">
    <location>
        <begin position="149"/>
        <end position="248"/>
    </location>
</feature>
<dbReference type="Gene3D" id="3.20.20.120">
    <property type="entry name" value="Enolase-like C-terminal domain"/>
    <property type="match status" value="1"/>
</dbReference>
<dbReference type="PROSITE" id="PS00909">
    <property type="entry name" value="MR_MLE_2"/>
    <property type="match status" value="1"/>
</dbReference>
<evidence type="ECO:0000313" key="6">
    <source>
        <dbReference type="Proteomes" id="UP000605361"/>
    </source>
</evidence>
<name>A0A931AE73_9ACTN</name>
<dbReference type="SUPFAM" id="SSF51604">
    <property type="entry name" value="Enolase C-terminal domain-like"/>
    <property type="match status" value="1"/>
</dbReference>
<dbReference type="GO" id="GO:0009063">
    <property type="term" value="P:amino acid catabolic process"/>
    <property type="evidence" value="ECO:0007669"/>
    <property type="project" value="InterPro"/>
</dbReference>